<accession>A0AAD3XV45</accession>
<dbReference type="AlphaFoldDB" id="A0AAD3XV45"/>
<dbReference type="PANTHER" id="PTHR48045">
    <property type="entry name" value="UDP-GLYCOSYLTRANSFERASE 72B1"/>
    <property type="match status" value="1"/>
</dbReference>
<proteinExistence type="inferred from homology"/>
<reference evidence="6" key="1">
    <citation type="submission" date="2023-05" db="EMBL/GenBank/DDBJ databases">
        <title>Nepenthes gracilis genome sequencing.</title>
        <authorList>
            <person name="Fukushima K."/>
        </authorList>
    </citation>
    <scope>NUCLEOTIDE SEQUENCE</scope>
    <source>
        <strain evidence="6">SING2019-196</strain>
    </source>
</reference>
<keyword evidence="7" id="KW-1185">Reference proteome</keyword>
<dbReference type="PANTHER" id="PTHR48045:SF34">
    <property type="entry name" value="ISOFLAVONE 7-O-GLUCOSYLTRANSFERASE 1-LIKE"/>
    <property type="match status" value="1"/>
</dbReference>
<evidence type="ECO:0000256" key="4">
    <source>
        <dbReference type="ARBA" id="ARBA00066896"/>
    </source>
</evidence>
<gene>
    <name evidence="6" type="ORF">Nepgr_020304</name>
</gene>
<comment type="caution">
    <text evidence="6">The sequence shown here is derived from an EMBL/GenBank/DDBJ whole genome shotgun (WGS) entry which is preliminary data.</text>
</comment>
<evidence type="ECO:0000256" key="2">
    <source>
        <dbReference type="ARBA" id="ARBA00022679"/>
    </source>
</evidence>
<protein>
    <recommendedName>
        <fullName evidence="4">2-hydroxyflavanone C-glucosyltransferase</fullName>
        <ecNumber evidence="4">2.4.1.360</ecNumber>
    </recommendedName>
    <alternativeName>
        <fullName evidence="5">UDP-glucose:2-hydroxyflavanone C-glucosyltransferase</fullName>
    </alternativeName>
</protein>
<comment type="similarity">
    <text evidence="1">Belongs to the UDP-glycosyltransferase family.</text>
</comment>
<comment type="catalytic activity">
    <reaction evidence="3">
        <text>a 3'-hydro-2'-hydroxy-beta-oxodihydrochalcone + UDP-alpha-D-glucose = a 3'-(beta-D-glucopyranosyl)-2'-hydroxy-beta-oxodihydrochalcone + UDP + H(+)</text>
        <dbReference type="Rhea" id="RHEA:51504"/>
        <dbReference type="ChEBI" id="CHEBI:15378"/>
        <dbReference type="ChEBI" id="CHEBI:58223"/>
        <dbReference type="ChEBI" id="CHEBI:58885"/>
        <dbReference type="ChEBI" id="CHEBI:142482"/>
        <dbReference type="ChEBI" id="CHEBI:142483"/>
        <dbReference type="EC" id="2.4.1.360"/>
    </reaction>
    <physiologicalReaction direction="left-to-right" evidence="3">
        <dbReference type="Rhea" id="RHEA:51505"/>
    </physiologicalReaction>
</comment>
<evidence type="ECO:0000256" key="5">
    <source>
        <dbReference type="ARBA" id="ARBA00082568"/>
    </source>
</evidence>
<dbReference type="EC" id="2.4.1.360" evidence="4"/>
<dbReference type="EMBL" id="BSYO01000019">
    <property type="protein sequence ID" value="GMH18463.1"/>
    <property type="molecule type" value="Genomic_DNA"/>
</dbReference>
<dbReference type="InterPro" id="IPR002213">
    <property type="entry name" value="UDP_glucos_trans"/>
</dbReference>
<name>A0AAD3XV45_NEPGR</name>
<organism evidence="6 7">
    <name type="scientific">Nepenthes gracilis</name>
    <name type="common">Slender pitcher plant</name>
    <dbReference type="NCBI Taxonomy" id="150966"/>
    <lineage>
        <taxon>Eukaryota</taxon>
        <taxon>Viridiplantae</taxon>
        <taxon>Streptophyta</taxon>
        <taxon>Embryophyta</taxon>
        <taxon>Tracheophyta</taxon>
        <taxon>Spermatophyta</taxon>
        <taxon>Magnoliopsida</taxon>
        <taxon>eudicotyledons</taxon>
        <taxon>Gunneridae</taxon>
        <taxon>Pentapetalae</taxon>
        <taxon>Caryophyllales</taxon>
        <taxon>Nepenthaceae</taxon>
        <taxon>Nepenthes</taxon>
    </lineage>
</organism>
<evidence type="ECO:0000313" key="6">
    <source>
        <dbReference type="EMBL" id="GMH18463.1"/>
    </source>
</evidence>
<sequence length="339" mass="37784">MVSDGFLWFIRQMAEAAAVPWVVGWCQGKHSLYSHINTDLIKERIGVEGIDDRKNQPLTFIPGFSNIRVQDLPDGVVFENLESSFLRTLHQMGRVLHRADLVFANSFHELDPVVTAELNLKLGRFINVGPMTLLTQQKQLEDSSDSCLRWLDEQDTGSVAYVGFGSVARPSKDEIIALGEALEESGVKFLWSLREDLKAFLPEGYVERNKGKGMVLPWVPQVKVLEHRAVGVSINHFGWNSVIECMAAQVPIIGRPFLGDQKLNGRLVEAVWEIGVLVEGGVFTREGVRKGLELVLHSDKGKKLKENVARLGKLAREAIRPPNGSSLPNFIALLEIITK</sequence>
<dbReference type="GO" id="GO:0120514">
    <property type="term" value="F:2-hydroxyflavanone C-glucosyltransferase activity"/>
    <property type="evidence" value="ECO:0007669"/>
    <property type="project" value="UniProtKB-EC"/>
</dbReference>
<dbReference type="FunFam" id="3.40.50.2000:FF:000060">
    <property type="entry name" value="Glycosyltransferase"/>
    <property type="match status" value="1"/>
</dbReference>
<dbReference type="Pfam" id="PF00201">
    <property type="entry name" value="UDPGT"/>
    <property type="match status" value="1"/>
</dbReference>
<evidence type="ECO:0000256" key="3">
    <source>
        <dbReference type="ARBA" id="ARBA00051296"/>
    </source>
</evidence>
<dbReference type="Proteomes" id="UP001279734">
    <property type="component" value="Unassembled WGS sequence"/>
</dbReference>
<dbReference type="Gene3D" id="3.40.50.2000">
    <property type="entry name" value="Glycogen Phosphorylase B"/>
    <property type="match status" value="2"/>
</dbReference>
<evidence type="ECO:0000256" key="1">
    <source>
        <dbReference type="ARBA" id="ARBA00009995"/>
    </source>
</evidence>
<dbReference type="SUPFAM" id="SSF53756">
    <property type="entry name" value="UDP-Glycosyltransferase/glycogen phosphorylase"/>
    <property type="match status" value="1"/>
</dbReference>
<dbReference type="GO" id="GO:0008194">
    <property type="term" value="F:UDP-glycosyltransferase activity"/>
    <property type="evidence" value="ECO:0007669"/>
    <property type="project" value="InterPro"/>
</dbReference>
<keyword evidence="2" id="KW-0808">Transferase</keyword>
<dbReference type="CDD" id="cd03784">
    <property type="entry name" value="GT1_Gtf-like"/>
    <property type="match status" value="1"/>
</dbReference>
<evidence type="ECO:0000313" key="7">
    <source>
        <dbReference type="Proteomes" id="UP001279734"/>
    </source>
</evidence>